<keyword evidence="2" id="KW-0812">Transmembrane</keyword>
<accession>A0AAU8KE80</accession>
<name>A0AAU8KE80_9ACTN</name>
<evidence type="ECO:0000256" key="1">
    <source>
        <dbReference type="SAM" id="MobiDB-lite"/>
    </source>
</evidence>
<keyword evidence="2" id="KW-0472">Membrane</keyword>
<reference evidence="3" key="1">
    <citation type="submission" date="2023-10" db="EMBL/GenBank/DDBJ databases">
        <title>Complete genome sequence of Streptomyces sp. JL1001.</title>
        <authorList>
            <person name="Jiang L."/>
        </authorList>
    </citation>
    <scope>NUCLEOTIDE SEQUENCE</scope>
    <source>
        <strain evidence="3">JL1001</strain>
    </source>
</reference>
<gene>
    <name evidence="3" type="ORF">R1Y80_06240</name>
</gene>
<dbReference type="AlphaFoldDB" id="A0AAU8KE80"/>
<feature type="compositionally biased region" description="Low complexity" evidence="1">
    <location>
        <begin position="1"/>
        <end position="20"/>
    </location>
</feature>
<dbReference type="EMBL" id="CP136798">
    <property type="protein sequence ID" value="XCN13266.1"/>
    <property type="molecule type" value="Genomic_DNA"/>
</dbReference>
<proteinExistence type="predicted"/>
<feature type="region of interest" description="Disordered" evidence="1">
    <location>
        <begin position="1"/>
        <end position="23"/>
    </location>
</feature>
<keyword evidence="2" id="KW-1133">Transmembrane helix</keyword>
<feature type="transmembrane region" description="Helical" evidence="2">
    <location>
        <begin position="87"/>
        <end position="109"/>
    </location>
</feature>
<dbReference type="RefSeq" id="WP_354596570.1">
    <property type="nucleotide sequence ID" value="NZ_CP136798.1"/>
</dbReference>
<feature type="transmembrane region" description="Helical" evidence="2">
    <location>
        <begin position="33"/>
        <end position="52"/>
    </location>
</feature>
<evidence type="ECO:0000313" key="3">
    <source>
        <dbReference type="EMBL" id="XCN13266.1"/>
    </source>
</evidence>
<sequence>MTADETAPPTPAPTDAAPDQAPRDARRMEAWSIAWMLLALVVWGWFAFLMLADYGPEFGSKALCRGPLVGPPSEDVLCRSELRQWPALLGILALAVLTTVVAAATVVYARVLSRLARRDGPAERPQG</sequence>
<evidence type="ECO:0000256" key="2">
    <source>
        <dbReference type="SAM" id="Phobius"/>
    </source>
</evidence>
<protein>
    <submittedName>
        <fullName evidence="3">Uncharacterized protein</fullName>
    </submittedName>
</protein>
<organism evidence="3">
    <name type="scientific">Streptomyces sp. JL1001</name>
    <dbReference type="NCBI Taxonomy" id="3078227"/>
    <lineage>
        <taxon>Bacteria</taxon>
        <taxon>Bacillati</taxon>
        <taxon>Actinomycetota</taxon>
        <taxon>Actinomycetes</taxon>
        <taxon>Kitasatosporales</taxon>
        <taxon>Streptomycetaceae</taxon>
        <taxon>Streptomyces</taxon>
    </lineage>
</organism>